<dbReference type="GO" id="GO:0046872">
    <property type="term" value="F:metal ion binding"/>
    <property type="evidence" value="ECO:0007669"/>
    <property type="project" value="UniProtKB-KW"/>
</dbReference>
<keyword evidence="2" id="KW-0808">Transferase</keyword>
<evidence type="ECO:0000259" key="5">
    <source>
        <dbReference type="PROSITE" id="PS50305"/>
    </source>
</evidence>
<keyword evidence="7" id="KW-1185">Reference proteome</keyword>
<dbReference type="InterPro" id="IPR003000">
    <property type="entry name" value="Sirtuin"/>
</dbReference>
<accession>A0AAF0BV76</accession>
<evidence type="ECO:0000256" key="3">
    <source>
        <dbReference type="ARBA" id="ARBA00023027"/>
    </source>
</evidence>
<dbReference type="PROSITE" id="PS50305">
    <property type="entry name" value="SIRTUIN"/>
    <property type="match status" value="1"/>
</dbReference>
<evidence type="ECO:0000256" key="2">
    <source>
        <dbReference type="ARBA" id="ARBA00022679"/>
    </source>
</evidence>
<dbReference type="Gene3D" id="3.40.50.1220">
    <property type="entry name" value="TPP-binding domain"/>
    <property type="match status" value="1"/>
</dbReference>
<protein>
    <recommendedName>
        <fullName evidence="1">protein acetyllysine N-acetyltransferase</fullName>
        <ecNumber evidence="1">2.3.1.286</ecNumber>
    </recommendedName>
</protein>
<dbReference type="SUPFAM" id="SSF52467">
    <property type="entry name" value="DHS-like NAD/FAD-binding domain"/>
    <property type="match status" value="1"/>
</dbReference>
<dbReference type="PANTHER" id="PTHR11085">
    <property type="entry name" value="NAD-DEPENDENT PROTEIN DEACYLASE SIRTUIN-5, MITOCHONDRIAL-RELATED"/>
    <property type="match status" value="1"/>
</dbReference>
<feature type="active site" description="Proton acceptor" evidence="4">
    <location>
        <position position="152"/>
    </location>
</feature>
<dbReference type="RefSeq" id="WP_272738088.1">
    <property type="nucleotide sequence ID" value="NZ_CP116942.1"/>
</dbReference>
<name>A0AAF0BV76_9ACTN</name>
<sequence length="281" mass="29513">MAADETSTPTTAEREGILERAWLDGTEVALDLAVAEVADWVAESGSIVVLTGAGISTDSGIPDFRGRHGVWTRDPEAEKASTISHYLSSPEVRKVAWRRRLTSPARSARPNAGHLALVELERQGRLDTLVTQNTDGLHLLAGTSPERLVEVHGSARGVMCVDCDDRADMRVALDRVEAGEEDPACRSCGGILKSTTVLFGESLDPADIDAAGEAAERCDLVLAVGTTLNVFPAAHVPRVAQRAGARLAIVNGGPTDADDGADAVLRGSISDILPRLVAGPA</sequence>
<dbReference type="GO" id="GO:0070403">
    <property type="term" value="F:NAD+ binding"/>
    <property type="evidence" value="ECO:0007669"/>
    <property type="project" value="InterPro"/>
</dbReference>
<feature type="binding site" evidence="4">
    <location>
        <position position="163"/>
    </location>
    <ligand>
        <name>Zn(2+)</name>
        <dbReference type="ChEBI" id="CHEBI:29105"/>
    </ligand>
</feature>
<feature type="binding site" evidence="4">
    <location>
        <position position="185"/>
    </location>
    <ligand>
        <name>Zn(2+)</name>
        <dbReference type="ChEBI" id="CHEBI:29105"/>
    </ligand>
</feature>
<dbReference type="CDD" id="cd01407">
    <property type="entry name" value="SIR2-fam"/>
    <property type="match status" value="1"/>
</dbReference>
<evidence type="ECO:0000313" key="6">
    <source>
        <dbReference type="EMBL" id="WCO68572.1"/>
    </source>
</evidence>
<dbReference type="Gene3D" id="2.20.28.200">
    <property type="match status" value="1"/>
</dbReference>
<evidence type="ECO:0000256" key="1">
    <source>
        <dbReference type="ARBA" id="ARBA00012928"/>
    </source>
</evidence>
<organism evidence="6 7">
    <name type="scientific">Iamia majanohamensis</name>
    <dbReference type="NCBI Taxonomy" id="467976"/>
    <lineage>
        <taxon>Bacteria</taxon>
        <taxon>Bacillati</taxon>
        <taxon>Actinomycetota</taxon>
        <taxon>Acidimicrobiia</taxon>
        <taxon>Acidimicrobiales</taxon>
        <taxon>Iamiaceae</taxon>
        <taxon>Iamia</taxon>
    </lineage>
</organism>
<feature type="binding site" evidence="4">
    <location>
        <position position="188"/>
    </location>
    <ligand>
        <name>Zn(2+)</name>
        <dbReference type="ChEBI" id="CHEBI:29105"/>
    </ligand>
</feature>
<dbReference type="AlphaFoldDB" id="A0AAF0BV76"/>
<dbReference type="KEGG" id="ima:PO878_07500"/>
<evidence type="ECO:0000256" key="4">
    <source>
        <dbReference type="PROSITE-ProRule" id="PRU00236"/>
    </source>
</evidence>
<keyword evidence="4" id="KW-0862">Zinc</keyword>
<feature type="domain" description="Deacetylase sirtuin-type" evidence="5">
    <location>
        <begin position="27"/>
        <end position="281"/>
    </location>
</feature>
<proteinExistence type="predicted"/>
<dbReference type="Proteomes" id="UP001216390">
    <property type="component" value="Chromosome"/>
</dbReference>
<keyword evidence="3" id="KW-0520">NAD</keyword>
<reference evidence="6" key="1">
    <citation type="submission" date="2023-01" db="EMBL/GenBank/DDBJ databases">
        <title>The diversity of Class Acidimicrobiia in South China Sea sediment environments and the proposal of Iamia marina sp. nov., a novel species of the genus Iamia.</title>
        <authorList>
            <person name="He Y."/>
            <person name="Tian X."/>
        </authorList>
    </citation>
    <scope>NUCLEOTIDE SEQUENCE</scope>
    <source>
        <strain evidence="6">DSM 19957</strain>
    </source>
</reference>
<dbReference type="InterPro" id="IPR029035">
    <property type="entry name" value="DHS-like_NAD/FAD-binding_dom"/>
</dbReference>
<dbReference type="EC" id="2.3.1.286" evidence="1"/>
<dbReference type="InterPro" id="IPR050134">
    <property type="entry name" value="NAD-dep_sirtuin_deacylases"/>
</dbReference>
<dbReference type="EMBL" id="CP116942">
    <property type="protein sequence ID" value="WCO68572.1"/>
    <property type="molecule type" value="Genomic_DNA"/>
</dbReference>
<dbReference type="PANTHER" id="PTHR11085:SF4">
    <property type="entry name" value="NAD-DEPENDENT PROTEIN DEACYLASE"/>
    <property type="match status" value="1"/>
</dbReference>
<feature type="binding site" evidence="4">
    <location>
        <position position="160"/>
    </location>
    <ligand>
        <name>Zn(2+)</name>
        <dbReference type="ChEBI" id="CHEBI:29105"/>
    </ligand>
</feature>
<dbReference type="Pfam" id="PF02146">
    <property type="entry name" value="SIR2"/>
    <property type="match status" value="1"/>
</dbReference>
<keyword evidence="4" id="KW-0479">Metal-binding</keyword>
<dbReference type="GO" id="GO:0017136">
    <property type="term" value="F:histone deacetylase activity, NAD-dependent"/>
    <property type="evidence" value="ECO:0007669"/>
    <property type="project" value="TreeGrafter"/>
</dbReference>
<gene>
    <name evidence="6" type="ORF">PO878_07500</name>
</gene>
<dbReference type="InterPro" id="IPR026590">
    <property type="entry name" value="Ssirtuin_cat_dom"/>
</dbReference>
<evidence type="ECO:0000313" key="7">
    <source>
        <dbReference type="Proteomes" id="UP001216390"/>
    </source>
</evidence>